<protein>
    <recommendedName>
        <fullName evidence="5">Lipoprotein</fullName>
    </recommendedName>
</protein>
<evidence type="ECO:0000313" key="3">
    <source>
        <dbReference type="EMBL" id="MCV2367461.1"/>
    </source>
</evidence>
<proteinExistence type="predicted"/>
<feature type="signal peptide" evidence="2">
    <location>
        <begin position="1"/>
        <end position="24"/>
    </location>
</feature>
<dbReference type="RefSeq" id="WP_263570079.1">
    <property type="nucleotide sequence ID" value="NZ_JAJIRN010000002.1"/>
</dbReference>
<sequence>MKTTTSSWIGLLIASGLLALSGCAATPTTEAPKEDYEPLNYTTGSNLGRRGPPASNAKSVNKEDVKREVDAMSATNAADYMRKGN</sequence>
<reference evidence="3 4" key="1">
    <citation type="submission" date="2021-11" db="EMBL/GenBank/DDBJ databases">
        <authorList>
            <person name="Liang Q."/>
            <person name="Mou H."/>
            <person name="Liu Z."/>
        </authorList>
    </citation>
    <scope>NUCLEOTIDE SEQUENCE [LARGE SCALE GENOMIC DNA]</scope>
    <source>
        <strain evidence="3 4">CHU3</strain>
    </source>
</reference>
<accession>A0ABT2YAY5</accession>
<dbReference type="PROSITE" id="PS51257">
    <property type="entry name" value="PROKAR_LIPOPROTEIN"/>
    <property type="match status" value="1"/>
</dbReference>
<feature type="compositionally biased region" description="Basic and acidic residues" evidence="1">
    <location>
        <begin position="60"/>
        <end position="70"/>
    </location>
</feature>
<dbReference type="Proteomes" id="UP001209701">
    <property type="component" value="Unassembled WGS sequence"/>
</dbReference>
<comment type="caution">
    <text evidence="3">The sequence shown here is derived from an EMBL/GenBank/DDBJ whole genome shotgun (WGS) entry which is preliminary data.</text>
</comment>
<keyword evidence="2" id="KW-0732">Signal</keyword>
<evidence type="ECO:0000313" key="4">
    <source>
        <dbReference type="Proteomes" id="UP001209701"/>
    </source>
</evidence>
<gene>
    <name evidence="3" type="ORF">LNV07_05075</name>
</gene>
<dbReference type="EMBL" id="JAJIRN010000002">
    <property type="protein sequence ID" value="MCV2367461.1"/>
    <property type="molecule type" value="Genomic_DNA"/>
</dbReference>
<organism evidence="3 4">
    <name type="scientific">Roseateles oligotrophus</name>
    <dbReference type="NCBI Taxonomy" id="1769250"/>
    <lineage>
        <taxon>Bacteria</taxon>
        <taxon>Pseudomonadati</taxon>
        <taxon>Pseudomonadota</taxon>
        <taxon>Betaproteobacteria</taxon>
        <taxon>Burkholderiales</taxon>
        <taxon>Sphaerotilaceae</taxon>
        <taxon>Roseateles</taxon>
    </lineage>
</organism>
<feature type="chain" id="PRO_5045131521" description="Lipoprotein" evidence="2">
    <location>
        <begin position="25"/>
        <end position="85"/>
    </location>
</feature>
<evidence type="ECO:0000256" key="1">
    <source>
        <dbReference type="SAM" id="MobiDB-lite"/>
    </source>
</evidence>
<evidence type="ECO:0000256" key="2">
    <source>
        <dbReference type="SAM" id="SignalP"/>
    </source>
</evidence>
<name>A0ABT2YAY5_9BURK</name>
<keyword evidence="4" id="KW-1185">Reference proteome</keyword>
<evidence type="ECO:0008006" key="5">
    <source>
        <dbReference type="Google" id="ProtNLM"/>
    </source>
</evidence>
<feature type="region of interest" description="Disordered" evidence="1">
    <location>
        <begin position="27"/>
        <end position="85"/>
    </location>
</feature>